<dbReference type="InterPro" id="IPR016024">
    <property type="entry name" value="ARM-type_fold"/>
</dbReference>
<sequence>MKLQINKKEMSSLFNKAKWTFSLTEEEFLYLKNLLNKIETCSWQEDFSYEIHNGIAAFGLCTKPTKGNIAIVEKFINTEAFCDSITAVALKVLCSSSYWNLAEKYEDVLCKFINLDDESYEDTIHTAISCMGTYCHTTKNKLYISLLFSLFNNALSKYSNDELQIPSIEALYNALESVIWGDKYPKNRRVTFGDMKIPEDISEEVIKKKSVNYQYSANSNLTA</sequence>
<organism evidence="1 2">
    <name type="scientific">Hallella bergensis DSM 17361</name>
    <dbReference type="NCBI Taxonomy" id="585502"/>
    <lineage>
        <taxon>Bacteria</taxon>
        <taxon>Pseudomonadati</taxon>
        <taxon>Bacteroidota</taxon>
        <taxon>Bacteroidia</taxon>
        <taxon>Bacteroidales</taxon>
        <taxon>Prevotellaceae</taxon>
        <taxon>Hallella</taxon>
    </lineage>
</organism>
<gene>
    <name evidence="1" type="ORF">HMPREF0645_0015</name>
</gene>
<dbReference type="AlphaFoldDB" id="D1PST0"/>
<dbReference type="HOGENOM" id="CLU_1239236_0_0_10"/>
<keyword evidence="2" id="KW-1185">Reference proteome</keyword>
<name>D1PST0_9BACT</name>
<dbReference type="Proteomes" id="UP000003160">
    <property type="component" value="Unassembled WGS sequence"/>
</dbReference>
<protein>
    <submittedName>
        <fullName evidence="1">Uncharacterized protein</fullName>
    </submittedName>
</protein>
<accession>D1PST0</accession>
<dbReference type="SUPFAM" id="SSF48371">
    <property type="entry name" value="ARM repeat"/>
    <property type="match status" value="1"/>
</dbReference>
<comment type="caution">
    <text evidence="1">The sequence shown here is derived from an EMBL/GenBank/DDBJ whole genome shotgun (WGS) entry which is preliminary data.</text>
</comment>
<reference evidence="1 2" key="1">
    <citation type="submission" date="2009-10" db="EMBL/GenBank/DDBJ databases">
        <authorList>
            <person name="Qin X."/>
            <person name="Bachman B."/>
            <person name="Battles P."/>
            <person name="Bell A."/>
            <person name="Bess C."/>
            <person name="Bickham C."/>
            <person name="Chaboub L."/>
            <person name="Chen D."/>
            <person name="Coyle M."/>
            <person name="Deiros D.R."/>
            <person name="Dinh H."/>
            <person name="Forbes L."/>
            <person name="Fowler G."/>
            <person name="Francisco L."/>
            <person name="Fu Q."/>
            <person name="Gubbala S."/>
            <person name="Hale W."/>
            <person name="Han Y."/>
            <person name="Hemphill L."/>
            <person name="Highlander S.K."/>
            <person name="Hirani K."/>
            <person name="Hogues M."/>
            <person name="Jackson L."/>
            <person name="Jakkamsetti A."/>
            <person name="Javaid M."/>
            <person name="Jiang H."/>
            <person name="Korchina V."/>
            <person name="Kovar C."/>
            <person name="Lara F."/>
            <person name="Lee S."/>
            <person name="Mata R."/>
            <person name="Mathew T."/>
            <person name="Moen C."/>
            <person name="Morales K."/>
            <person name="Munidasa M."/>
            <person name="Nazareth L."/>
            <person name="Ngo R."/>
            <person name="Nguyen L."/>
            <person name="Okwuonu G."/>
            <person name="Ongeri F."/>
            <person name="Patil S."/>
            <person name="Petrosino J."/>
            <person name="Pham C."/>
            <person name="Pham P."/>
            <person name="Pu L.-L."/>
            <person name="Puazo M."/>
            <person name="Raj R."/>
            <person name="Reid J."/>
            <person name="Rouhana J."/>
            <person name="Saada N."/>
            <person name="Shang Y."/>
            <person name="Simmons D."/>
            <person name="Thornton R."/>
            <person name="Warren J."/>
            <person name="Weissenberger G."/>
            <person name="Zhang J."/>
            <person name="Zhang L."/>
            <person name="Zhou C."/>
            <person name="Zhu D."/>
            <person name="Muzny D."/>
            <person name="Worley K."/>
            <person name="Gibbs R."/>
        </authorList>
    </citation>
    <scope>NUCLEOTIDE SEQUENCE [LARGE SCALE GENOMIC DNA]</scope>
    <source>
        <strain evidence="1 2">DSM 17361</strain>
    </source>
</reference>
<proteinExistence type="predicted"/>
<evidence type="ECO:0000313" key="1">
    <source>
        <dbReference type="EMBL" id="EFA45557.1"/>
    </source>
</evidence>
<dbReference type="OrthoDB" id="1091463at2"/>
<dbReference type="EMBL" id="ACKS01000008">
    <property type="protein sequence ID" value="EFA45557.1"/>
    <property type="molecule type" value="Genomic_DNA"/>
</dbReference>
<dbReference type="RefSeq" id="WP_007175219.1">
    <property type="nucleotide sequence ID" value="NZ_GG704784.1"/>
</dbReference>
<evidence type="ECO:0000313" key="2">
    <source>
        <dbReference type="Proteomes" id="UP000003160"/>
    </source>
</evidence>